<comment type="caution">
    <text evidence="1">The sequence shown here is derived from an EMBL/GenBank/DDBJ whole genome shotgun (WGS) entry which is preliminary data.</text>
</comment>
<gene>
    <name evidence="1" type="ORF">SAMD00020551_0217</name>
</gene>
<evidence type="ECO:0000313" key="1">
    <source>
        <dbReference type="EMBL" id="GAM12098.1"/>
    </source>
</evidence>
<keyword evidence="2" id="KW-1185">Reference proteome</keyword>
<sequence length="45" mass="5202">MIDSQALLVNLFVFSGIRAKLSKKAELTKCIQRKSIEKVRRYVYG</sequence>
<proteinExistence type="predicted"/>
<name>A0A0A8WWV1_MESS1</name>
<evidence type="ECO:0000313" key="2">
    <source>
        <dbReference type="Proteomes" id="UP000031014"/>
    </source>
</evidence>
<accession>A0A0A8WWV1</accession>
<organism evidence="1 2">
    <name type="scientific">Mesobacillus selenatarsenatis (strain DSM 18680 / JCM 14380 / FERM P-15431 / SF-1)</name>
    <dbReference type="NCBI Taxonomy" id="1321606"/>
    <lineage>
        <taxon>Bacteria</taxon>
        <taxon>Bacillati</taxon>
        <taxon>Bacillota</taxon>
        <taxon>Bacilli</taxon>
        <taxon>Bacillales</taxon>
        <taxon>Bacillaceae</taxon>
        <taxon>Mesobacillus</taxon>
    </lineage>
</organism>
<reference evidence="1 2" key="1">
    <citation type="submission" date="2013-06" db="EMBL/GenBank/DDBJ databases">
        <title>Whole genome shotgun sequence of Bacillus selenatarsenatis SF-1.</title>
        <authorList>
            <person name="Kuroda M."/>
            <person name="Sei K."/>
            <person name="Yamashita M."/>
            <person name="Ike M."/>
        </authorList>
    </citation>
    <scope>NUCLEOTIDE SEQUENCE [LARGE SCALE GENOMIC DNA]</scope>
    <source>
        <strain evidence="1 2">SF-1</strain>
    </source>
</reference>
<protein>
    <submittedName>
        <fullName evidence="1">Uncharacterized protein</fullName>
    </submittedName>
</protein>
<dbReference type="EMBL" id="BASE01000005">
    <property type="protein sequence ID" value="GAM12098.1"/>
    <property type="molecule type" value="Genomic_DNA"/>
</dbReference>
<dbReference type="Proteomes" id="UP000031014">
    <property type="component" value="Unassembled WGS sequence"/>
</dbReference>
<dbReference type="AlphaFoldDB" id="A0A0A8WWV1"/>